<dbReference type="EMBL" id="ATAE01000031">
    <property type="protein sequence ID" value="ERN52808.1"/>
    <property type="molecule type" value="Genomic_DNA"/>
</dbReference>
<feature type="signal peptide" evidence="1">
    <location>
        <begin position="1"/>
        <end position="20"/>
    </location>
</feature>
<dbReference type="AlphaFoldDB" id="U6SMH0"/>
<sequence length="126" mass="14607">MKKLLLLLLFIILLAGCSSNEVSTEVYNDTRQLHTELNADYITNQASSEEINELFAKYEEKYNSVKGDEKVLVENLLNAKRYYELMRSEESNLESESIENMEGFMEANSKVSEMLKEVRDKHEGEE</sequence>
<accession>U6SMH0</accession>
<keyword evidence="3" id="KW-1185">Reference proteome</keyword>
<dbReference type="Proteomes" id="UP000017170">
    <property type="component" value="Unassembled WGS sequence"/>
</dbReference>
<feature type="chain" id="PRO_5038740374" description="Cell-wall binding lipoprotein" evidence="1">
    <location>
        <begin position="21"/>
        <end position="126"/>
    </location>
</feature>
<protein>
    <recommendedName>
        <fullName evidence="4">Cell-wall binding lipoprotein</fullName>
    </recommendedName>
</protein>
<proteinExistence type="predicted"/>
<dbReference type="PROSITE" id="PS51257">
    <property type="entry name" value="PROKAR_LIPOPROTEIN"/>
    <property type="match status" value="1"/>
</dbReference>
<reference evidence="2 3" key="1">
    <citation type="journal article" date="2013" name="Genome Announc.">
        <title>Genome Sequence of the Extreme Obligate Alkaliphile Bacillus marmarensis Strain DSM 21297.</title>
        <authorList>
            <person name="Wernick D.G."/>
            <person name="Choi K.Y."/>
            <person name="Tat C.A."/>
            <person name="Lafontaine Rivera J.G."/>
            <person name="Liao J.C."/>
        </authorList>
    </citation>
    <scope>NUCLEOTIDE SEQUENCE [LARGE SCALE GENOMIC DNA]</scope>
    <source>
        <strain evidence="2 3">DSM 21297</strain>
    </source>
</reference>
<evidence type="ECO:0000313" key="2">
    <source>
        <dbReference type="EMBL" id="ERN52808.1"/>
    </source>
</evidence>
<evidence type="ECO:0000313" key="3">
    <source>
        <dbReference type="Proteomes" id="UP000017170"/>
    </source>
</evidence>
<dbReference type="RefSeq" id="WP_022628434.1">
    <property type="nucleotide sequence ID" value="NZ_ATAE01000031.1"/>
</dbReference>
<organism evidence="2 3">
    <name type="scientific">Alkalihalophilus marmarensis DSM 21297</name>
    <dbReference type="NCBI Taxonomy" id="1188261"/>
    <lineage>
        <taxon>Bacteria</taxon>
        <taxon>Bacillati</taxon>
        <taxon>Bacillota</taxon>
        <taxon>Bacilli</taxon>
        <taxon>Bacillales</taxon>
        <taxon>Bacillaceae</taxon>
        <taxon>Alkalihalophilus</taxon>
    </lineage>
</organism>
<comment type="caution">
    <text evidence="2">The sequence shown here is derived from an EMBL/GenBank/DDBJ whole genome shotgun (WGS) entry which is preliminary data.</text>
</comment>
<evidence type="ECO:0008006" key="4">
    <source>
        <dbReference type="Google" id="ProtNLM"/>
    </source>
</evidence>
<gene>
    <name evidence="2" type="ORF">A33I_14015</name>
</gene>
<dbReference type="PATRIC" id="fig|1188261.3.peg.2230"/>
<name>U6SMH0_9BACI</name>
<keyword evidence="1" id="KW-0732">Signal</keyword>
<evidence type="ECO:0000256" key="1">
    <source>
        <dbReference type="SAM" id="SignalP"/>
    </source>
</evidence>